<reference evidence="4 5" key="1">
    <citation type="submission" date="2016-12" db="EMBL/GenBank/DDBJ databases">
        <title>Trade-off between light-utilization and light-protection in marine flavobacteria.</title>
        <authorList>
            <person name="Kumagai Y."/>
            <person name="Yoshizawa S."/>
            <person name="Kogure K."/>
            <person name="Iwasaki W."/>
        </authorList>
    </citation>
    <scope>NUCLEOTIDE SEQUENCE [LARGE SCALE GENOMIC DNA]</scope>
    <source>
        <strain evidence="4 5">NBRC 108759</strain>
    </source>
</reference>
<dbReference type="EMBL" id="MSCN01000001">
    <property type="protein sequence ID" value="PQJ78819.1"/>
    <property type="molecule type" value="Genomic_DNA"/>
</dbReference>
<dbReference type="InterPro" id="IPR003961">
    <property type="entry name" value="FN3_dom"/>
</dbReference>
<name>A0A2S7WML3_9FLAO</name>
<dbReference type="AlphaFoldDB" id="A0A2S7WML3"/>
<keyword evidence="5" id="KW-1185">Reference proteome</keyword>
<sequence>MKNNLLLLAIALFVNTIYSQTITFDDQSHTAGQILANPYLITNNGETFRFTISGGAATNHIYRTAEPSCGTNGMSHIYAGNTSSTTWTIETVNGNKFNLGTIRFDNVFSCFAFSYSLTIEGFKNNMSTGTQSHTVSGTNSIFTSNSNFNEVDKIVISASDLGNLGIDNINWVTVVSTVVPTVTSSNAINISASAATFGGNVTADGGATVSNRGVVYAVSSTNSNPEIGGTGVQQEQNGTGTGVFSENITGLAPSTTYAYKAYATNSVGTSYGATLSFTTSNVPPTVVTTAASSISGTSVTLAGNVTVDGGSSVTERGIVYSISSTNSNPLINGTGVTKDINGTGTGVFSKSINNFLLSTNYSFKAYAINAEGTSYGAVQTFSTLAGNTNSFLPSSGNWSDTGNWSLAALPISTDNVVIETGKTVFYNIINTTVASLNINVGGTINILSGNGLTINGDITQNGTFNILSDANSNGSLIVNGSYSGSQNVNYLRYLTTNWHLITSPVNGLNINALSGNVATNGNNYAIAPYVNTVVSASRWNYYTTASGGNSITSAGNFQDAKGYSIKKSIAAGTVNFSGSLNTTDKNIPITDGGDDPAGNRWNLVGNPYTATLYGNNLANATHNFLKTNIDAGNLDPVRAGLYFWNGTPPYEVKSIDDAAFYIAPGQAFFVHAPDNGGTFVNFTENMQTHQTGNTFLKNNTTFPEIILKVKENKNTSSTKIRYIANKTIGLDIGSDVGTFSGINPEFEIFTNLVSNDTATKFAIQALPKDNLEQIIIPIGVTSGANKEIEFTVEANNFPTNLNIYLEDRLLNIFTKFENENSNYKITSSTNLKDVGRFYLHISSKKLSVKDNLLTNISMYMIKNNTIRIEGLQYAKAEFTMYNLIGKKIVKASFSNNDAKDVSLPKLSTGVYLITLVTEKGNLHKKIILE</sequence>
<evidence type="ECO:0000313" key="5">
    <source>
        <dbReference type="Proteomes" id="UP000238882"/>
    </source>
</evidence>
<dbReference type="InterPro" id="IPR036116">
    <property type="entry name" value="FN3_sf"/>
</dbReference>
<dbReference type="OrthoDB" id="1522652at2"/>
<dbReference type="RefSeq" id="WP_105015414.1">
    <property type="nucleotide sequence ID" value="NZ_MSCN01000001.1"/>
</dbReference>
<dbReference type="SUPFAM" id="SSF49265">
    <property type="entry name" value="Fibronectin type III"/>
    <property type="match status" value="1"/>
</dbReference>
<feature type="chain" id="PRO_5015686265" description="Fibronectin type-III domain-containing protein" evidence="2">
    <location>
        <begin position="20"/>
        <end position="929"/>
    </location>
</feature>
<protein>
    <recommendedName>
        <fullName evidence="3">Fibronectin type-III domain-containing protein</fullName>
    </recommendedName>
</protein>
<dbReference type="Proteomes" id="UP000238882">
    <property type="component" value="Unassembled WGS sequence"/>
</dbReference>
<evidence type="ECO:0000259" key="3">
    <source>
        <dbReference type="PROSITE" id="PS50853"/>
    </source>
</evidence>
<evidence type="ECO:0000256" key="1">
    <source>
        <dbReference type="ARBA" id="ARBA00022729"/>
    </source>
</evidence>
<accession>A0A2S7WML3</accession>
<dbReference type="PROSITE" id="PS50853">
    <property type="entry name" value="FN3"/>
    <property type="match status" value="1"/>
</dbReference>
<comment type="caution">
    <text evidence="4">The sequence shown here is derived from an EMBL/GenBank/DDBJ whole genome shotgun (WGS) entry which is preliminary data.</text>
</comment>
<evidence type="ECO:0000313" key="4">
    <source>
        <dbReference type="EMBL" id="PQJ78819.1"/>
    </source>
</evidence>
<feature type="domain" description="Fibronectin type-III" evidence="3">
    <location>
        <begin position="283"/>
        <end position="386"/>
    </location>
</feature>
<evidence type="ECO:0000256" key="2">
    <source>
        <dbReference type="SAM" id="SignalP"/>
    </source>
</evidence>
<dbReference type="InterPro" id="IPR026444">
    <property type="entry name" value="Secre_tail"/>
</dbReference>
<organism evidence="4 5">
    <name type="scientific">Polaribacter porphyrae</name>
    <dbReference type="NCBI Taxonomy" id="1137780"/>
    <lineage>
        <taxon>Bacteria</taxon>
        <taxon>Pseudomonadati</taxon>
        <taxon>Bacteroidota</taxon>
        <taxon>Flavobacteriia</taxon>
        <taxon>Flavobacteriales</taxon>
        <taxon>Flavobacteriaceae</taxon>
    </lineage>
</organism>
<keyword evidence="1 2" id="KW-0732">Signal</keyword>
<proteinExistence type="predicted"/>
<dbReference type="NCBIfam" id="TIGR04183">
    <property type="entry name" value="Por_Secre_tail"/>
    <property type="match status" value="1"/>
</dbReference>
<gene>
    <name evidence="4" type="ORF">BTO18_06300</name>
</gene>
<feature type="signal peptide" evidence="2">
    <location>
        <begin position="1"/>
        <end position="19"/>
    </location>
</feature>